<dbReference type="AlphaFoldDB" id="A0A8H5LLR6"/>
<keyword evidence="4" id="KW-1185">Reference proteome</keyword>
<dbReference type="OrthoDB" id="3365698at2759"/>
<feature type="domain" description="F-box" evidence="2">
    <location>
        <begin position="46"/>
        <end position="92"/>
    </location>
</feature>
<keyword evidence="1" id="KW-0175">Coiled coil</keyword>
<sequence>METPREDECRFIESTLSRISTEVDALLAEKARLNRRLNTLRSRTSVLPPETLTAILEYACLGQHERSVLASVCSHWYQVVHNTPSLWTSVSLCYTHRNGADFLLYHHQKAKGVPLAVELRGLSPTDKRPAPTEFINPLCRTLLKDIAHDLRSLVFRDVYPTPSGISLRLTPAEILVSHSWKISHCGY</sequence>
<evidence type="ECO:0000313" key="3">
    <source>
        <dbReference type="EMBL" id="KAF5361912.1"/>
    </source>
</evidence>
<dbReference type="InterPro" id="IPR001810">
    <property type="entry name" value="F-box_dom"/>
</dbReference>
<dbReference type="Gene3D" id="1.20.1280.50">
    <property type="match status" value="1"/>
</dbReference>
<dbReference type="Pfam" id="PF12937">
    <property type="entry name" value="F-box-like"/>
    <property type="match status" value="1"/>
</dbReference>
<feature type="coiled-coil region" evidence="1">
    <location>
        <begin position="16"/>
        <end position="43"/>
    </location>
</feature>
<gene>
    <name evidence="3" type="ORF">D9756_002826</name>
</gene>
<protein>
    <recommendedName>
        <fullName evidence="2">F-box domain-containing protein</fullName>
    </recommendedName>
</protein>
<proteinExistence type="predicted"/>
<dbReference type="InterPro" id="IPR036047">
    <property type="entry name" value="F-box-like_dom_sf"/>
</dbReference>
<reference evidence="3 4" key="1">
    <citation type="journal article" date="2020" name="ISME J.">
        <title>Uncovering the hidden diversity of litter-decomposition mechanisms in mushroom-forming fungi.</title>
        <authorList>
            <person name="Floudas D."/>
            <person name="Bentzer J."/>
            <person name="Ahren D."/>
            <person name="Johansson T."/>
            <person name="Persson P."/>
            <person name="Tunlid A."/>
        </authorList>
    </citation>
    <scope>NUCLEOTIDE SEQUENCE [LARGE SCALE GENOMIC DNA]</scope>
    <source>
        <strain evidence="3 4">CBS 146.42</strain>
    </source>
</reference>
<organism evidence="3 4">
    <name type="scientific">Leucocoprinus leucothites</name>
    <dbReference type="NCBI Taxonomy" id="201217"/>
    <lineage>
        <taxon>Eukaryota</taxon>
        <taxon>Fungi</taxon>
        <taxon>Dikarya</taxon>
        <taxon>Basidiomycota</taxon>
        <taxon>Agaricomycotina</taxon>
        <taxon>Agaricomycetes</taxon>
        <taxon>Agaricomycetidae</taxon>
        <taxon>Agaricales</taxon>
        <taxon>Agaricineae</taxon>
        <taxon>Agaricaceae</taxon>
        <taxon>Leucocoprinus</taxon>
    </lineage>
</organism>
<dbReference type="Proteomes" id="UP000559027">
    <property type="component" value="Unassembled WGS sequence"/>
</dbReference>
<accession>A0A8H5LLR6</accession>
<evidence type="ECO:0000259" key="2">
    <source>
        <dbReference type="Pfam" id="PF12937"/>
    </source>
</evidence>
<evidence type="ECO:0000256" key="1">
    <source>
        <dbReference type="SAM" id="Coils"/>
    </source>
</evidence>
<dbReference type="SUPFAM" id="SSF81383">
    <property type="entry name" value="F-box domain"/>
    <property type="match status" value="1"/>
</dbReference>
<name>A0A8H5LLR6_9AGAR</name>
<evidence type="ECO:0000313" key="4">
    <source>
        <dbReference type="Proteomes" id="UP000559027"/>
    </source>
</evidence>
<dbReference type="EMBL" id="JAACJO010000002">
    <property type="protein sequence ID" value="KAF5361912.1"/>
    <property type="molecule type" value="Genomic_DNA"/>
</dbReference>
<comment type="caution">
    <text evidence="3">The sequence shown here is derived from an EMBL/GenBank/DDBJ whole genome shotgun (WGS) entry which is preliminary data.</text>
</comment>